<dbReference type="InterPro" id="IPR036938">
    <property type="entry name" value="PAP2/HPO_sf"/>
</dbReference>
<dbReference type="EMBL" id="CAUJNA010003877">
    <property type="protein sequence ID" value="CAJ1411478.1"/>
    <property type="molecule type" value="Genomic_DNA"/>
</dbReference>
<accession>A0AA36JTZ2</accession>
<feature type="transmembrane region" description="Helical" evidence="1">
    <location>
        <begin position="39"/>
        <end position="59"/>
    </location>
</feature>
<keyword evidence="1" id="KW-0812">Transmembrane</keyword>
<dbReference type="Gene3D" id="1.20.144.10">
    <property type="entry name" value="Phosphatidic acid phosphatase type 2/haloperoxidase"/>
    <property type="match status" value="1"/>
</dbReference>
<dbReference type="Proteomes" id="UP001178507">
    <property type="component" value="Unassembled WGS sequence"/>
</dbReference>
<gene>
    <name evidence="3" type="ORF">EVOR1521_LOCUS32034</name>
</gene>
<evidence type="ECO:0000256" key="1">
    <source>
        <dbReference type="SAM" id="Phobius"/>
    </source>
</evidence>
<dbReference type="SUPFAM" id="SSF48317">
    <property type="entry name" value="Acid phosphatase/Vanadium-dependent haloperoxidase"/>
    <property type="match status" value="1"/>
</dbReference>
<dbReference type="AlphaFoldDB" id="A0AA36JTZ2"/>
<evidence type="ECO:0000313" key="4">
    <source>
        <dbReference type="Proteomes" id="UP001178507"/>
    </source>
</evidence>
<feature type="transmembrane region" description="Helical" evidence="1">
    <location>
        <begin position="66"/>
        <end position="84"/>
    </location>
</feature>
<evidence type="ECO:0000259" key="2">
    <source>
        <dbReference type="Pfam" id="PF01569"/>
    </source>
</evidence>
<feature type="transmembrane region" description="Helical" evidence="1">
    <location>
        <begin position="160"/>
        <end position="178"/>
    </location>
</feature>
<protein>
    <recommendedName>
        <fullName evidence="2">Phosphatidic acid phosphatase type 2/haloperoxidase domain-containing protein</fullName>
    </recommendedName>
</protein>
<proteinExistence type="predicted"/>
<sequence length="208" mass="23116">MSCEPEWMRQGLPCPHGFEVPLPFSTFTLPREPRALDCLAALFCTLPFDWLMLWLFLAVKCRGLRELALGTLLLWNGLAILVFQTAVLQPRPTQSCLGECGMPSGHAMMCLSLTVFTCCELLHRWPPSLQRFGAILLLVLTHLPVTWAKLHVHDHTFEQVSAGASLGCLLGVGHFLAVRKCFDRGGKVCKATGLVDNYWPQEGYAPLP</sequence>
<dbReference type="Pfam" id="PF01569">
    <property type="entry name" value="PAP2"/>
    <property type="match status" value="1"/>
</dbReference>
<keyword evidence="4" id="KW-1185">Reference proteome</keyword>
<evidence type="ECO:0000313" key="3">
    <source>
        <dbReference type="EMBL" id="CAJ1411478.1"/>
    </source>
</evidence>
<keyword evidence="1" id="KW-1133">Transmembrane helix</keyword>
<name>A0AA36JTZ2_9DINO</name>
<reference evidence="3" key="1">
    <citation type="submission" date="2023-08" db="EMBL/GenBank/DDBJ databases">
        <authorList>
            <person name="Chen Y."/>
            <person name="Shah S."/>
            <person name="Dougan E. K."/>
            <person name="Thang M."/>
            <person name="Chan C."/>
        </authorList>
    </citation>
    <scope>NUCLEOTIDE SEQUENCE</scope>
</reference>
<keyword evidence="1" id="KW-0472">Membrane</keyword>
<dbReference type="InterPro" id="IPR000326">
    <property type="entry name" value="PAP2/HPO"/>
</dbReference>
<organism evidence="3 4">
    <name type="scientific">Effrenium voratum</name>
    <dbReference type="NCBI Taxonomy" id="2562239"/>
    <lineage>
        <taxon>Eukaryota</taxon>
        <taxon>Sar</taxon>
        <taxon>Alveolata</taxon>
        <taxon>Dinophyceae</taxon>
        <taxon>Suessiales</taxon>
        <taxon>Symbiodiniaceae</taxon>
        <taxon>Effrenium</taxon>
    </lineage>
</organism>
<comment type="caution">
    <text evidence="3">The sequence shown here is derived from an EMBL/GenBank/DDBJ whole genome shotgun (WGS) entry which is preliminary data.</text>
</comment>
<feature type="domain" description="Phosphatidic acid phosphatase type 2/haloperoxidase" evidence="2">
    <location>
        <begin position="94"/>
        <end position="180"/>
    </location>
</feature>